<organism evidence="7 8">
    <name type="scientific">Laetiporus sulphureus 93-53</name>
    <dbReference type="NCBI Taxonomy" id="1314785"/>
    <lineage>
        <taxon>Eukaryota</taxon>
        <taxon>Fungi</taxon>
        <taxon>Dikarya</taxon>
        <taxon>Basidiomycota</taxon>
        <taxon>Agaricomycotina</taxon>
        <taxon>Agaricomycetes</taxon>
        <taxon>Polyporales</taxon>
        <taxon>Laetiporus</taxon>
    </lineage>
</organism>
<dbReference type="OrthoDB" id="202672at2759"/>
<evidence type="ECO:0000256" key="1">
    <source>
        <dbReference type="ARBA" id="ARBA00004477"/>
    </source>
</evidence>
<dbReference type="Proteomes" id="UP000076871">
    <property type="component" value="Unassembled WGS sequence"/>
</dbReference>
<sequence>WKHVPTTAAAIFGITMPYRSPRNPIGAFFWRRRMLFETTTGRALLERWEKILLIIILYTILILVATELYKYAPQYAVFVKQRTAYYIHGNEPEETVGRVADWVVRNVT</sequence>
<evidence type="ECO:0000256" key="6">
    <source>
        <dbReference type="SAM" id="Phobius"/>
    </source>
</evidence>
<keyword evidence="8" id="KW-1185">Reference proteome</keyword>
<dbReference type="AlphaFoldDB" id="A0A165CJE0"/>
<gene>
    <name evidence="7" type="ORF">LAESUDRAFT_601367</name>
</gene>
<dbReference type="STRING" id="1314785.A0A165CJE0"/>
<dbReference type="GeneID" id="63820092"/>
<evidence type="ECO:0000256" key="2">
    <source>
        <dbReference type="ARBA" id="ARBA00022692"/>
    </source>
</evidence>
<feature type="non-terminal residue" evidence="7">
    <location>
        <position position="108"/>
    </location>
</feature>
<proteinExistence type="predicted"/>
<reference evidence="7 8" key="1">
    <citation type="journal article" date="2016" name="Mol. Biol. Evol.">
        <title>Comparative Genomics of Early-Diverging Mushroom-Forming Fungi Provides Insights into the Origins of Lignocellulose Decay Capabilities.</title>
        <authorList>
            <person name="Nagy L.G."/>
            <person name="Riley R."/>
            <person name="Tritt A."/>
            <person name="Adam C."/>
            <person name="Daum C."/>
            <person name="Floudas D."/>
            <person name="Sun H."/>
            <person name="Yadav J.S."/>
            <person name="Pangilinan J."/>
            <person name="Larsson K.H."/>
            <person name="Matsuura K."/>
            <person name="Barry K."/>
            <person name="Labutti K."/>
            <person name="Kuo R."/>
            <person name="Ohm R.A."/>
            <person name="Bhattacharya S.S."/>
            <person name="Shirouzu T."/>
            <person name="Yoshinaga Y."/>
            <person name="Martin F.M."/>
            <person name="Grigoriev I.V."/>
            <person name="Hibbett D.S."/>
        </authorList>
    </citation>
    <scope>NUCLEOTIDE SEQUENCE [LARGE SCALE GENOMIC DNA]</scope>
    <source>
        <strain evidence="7 8">93-53</strain>
    </source>
</reference>
<dbReference type="RefSeq" id="XP_040760657.1">
    <property type="nucleotide sequence ID" value="XM_040903061.1"/>
</dbReference>
<dbReference type="EMBL" id="KV427648">
    <property type="protein sequence ID" value="KZT02917.1"/>
    <property type="molecule type" value="Genomic_DNA"/>
</dbReference>
<dbReference type="InterPro" id="IPR024512">
    <property type="entry name" value="Ser_palmitoyltrfase_ssu-like"/>
</dbReference>
<protein>
    <submittedName>
        <fullName evidence="7">Uncharacterized protein</fullName>
    </submittedName>
</protein>
<keyword evidence="4 6" id="KW-1133">Transmembrane helix</keyword>
<evidence type="ECO:0000256" key="5">
    <source>
        <dbReference type="ARBA" id="ARBA00023136"/>
    </source>
</evidence>
<dbReference type="GO" id="GO:0005789">
    <property type="term" value="C:endoplasmic reticulum membrane"/>
    <property type="evidence" value="ECO:0007669"/>
    <property type="project" value="UniProtKB-SubCell"/>
</dbReference>
<keyword evidence="2 6" id="KW-0812">Transmembrane</keyword>
<evidence type="ECO:0000256" key="4">
    <source>
        <dbReference type="ARBA" id="ARBA00022989"/>
    </source>
</evidence>
<evidence type="ECO:0000313" key="7">
    <source>
        <dbReference type="EMBL" id="KZT02917.1"/>
    </source>
</evidence>
<evidence type="ECO:0000256" key="3">
    <source>
        <dbReference type="ARBA" id="ARBA00022824"/>
    </source>
</evidence>
<keyword evidence="3" id="KW-0256">Endoplasmic reticulum</keyword>
<accession>A0A165CJE0</accession>
<feature type="transmembrane region" description="Helical" evidence="6">
    <location>
        <begin position="51"/>
        <end position="72"/>
    </location>
</feature>
<keyword evidence="5 6" id="KW-0472">Membrane</keyword>
<dbReference type="Pfam" id="PF11779">
    <property type="entry name" value="SPT_ssu-like"/>
    <property type="match status" value="1"/>
</dbReference>
<dbReference type="InParanoid" id="A0A165CJE0"/>
<comment type="subcellular location">
    <subcellularLocation>
        <location evidence="1">Endoplasmic reticulum membrane</location>
        <topology evidence="1">Multi-pass membrane protein</topology>
    </subcellularLocation>
</comment>
<feature type="non-terminal residue" evidence="7">
    <location>
        <position position="1"/>
    </location>
</feature>
<evidence type="ECO:0000313" key="8">
    <source>
        <dbReference type="Proteomes" id="UP000076871"/>
    </source>
</evidence>
<name>A0A165CJE0_9APHY</name>